<dbReference type="RefSeq" id="WP_180550752.1">
    <property type="nucleotide sequence ID" value="NZ_JACCKX010000001.1"/>
</dbReference>
<evidence type="ECO:0000313" key="3">
    <source>
        <dbReference type="Proteomes" id="UP000589716"/>
    </source>
</evidence>
<sequence>MNKLKLVLTTLLAAMGVGLSSPVSAQDGTTTTSTIANAFMFLGARHLMPVA</sequence>
<comment type="caution">
    <text evidence="2">The sequence shown here is derived from an EMBL/GenBank/DDBJ whole genome shotgun (WGS) entry which is preliminary data.</text>
</comment>
<dbReference type="AlphaFoldDB" id="A0A853IX41"/>
<feature type="chain" id="PRO_5032373785" evidence="1">
    <location>
        <begin position="26"/>
        <end position="51"/>
    </location>
</feature>
<keyword evidence="3" id="KW-1185">Reference proteome</keyword>
<keyword evidence="1" id="KW-0732">Signal</keyword>
<protein>
    <submittedName>
        <fullName evidence="2">Uncharacterized protein</fullName>
    </submittedName>
</protein>
<gene>
    <name evidence="2" type="ORF">H0I39_12790</name>
</gene>
<evidence type="ECO:0000313" key="2">
    <source>
        <dbReference type="EMBL" id="NZA02417.1"/>
    </source>
</evidence>
<feature type="signal peptide" evidence="1">
    <location>
        <begin position="1"/>
        <end position="25"/>
    </location>
</feature>
<dbReference type="EMBL" id="JACCKX010000001">
    <property type="protein sequence ID" value="NZA02417.1"/>
    <property type="molecule type" value="Genomic_DNA"/>
</dbReference>
<proteinExistence type="predicted"/>
<dbReference type="Proteomes" id="UP000589716">
    <property type="component" value="Unassembled WGS sequence"/>
</dbReference>
<name>A0A853IX41_9BURK</name>
<reference evidence="2 3" key="1">
    <citation type="submission" date="2020-07" db="EMBL/GenBank/DDBJ databases">
        <authorList>
            <person name="Maaloum M."/>
        </authorList>
    </citation>
    <scope>NUCLEOTIDE SEQUENCE [LARGE SCALE GENOMIC DNA]</scope>
    <source>
        <strain evidence="2 3">GCS-AN-3</strain>
    </source>
</reference>
<accession>A0A853IX41</accession>
<organism evidence="2 3">
    <name type="scientific">Ottowia beijingensis</name>
    <dbReference type="NCBI Taxonomy" id="1207057"/>
    <lineage>
        <taxon>Bacteria</taxon>
        <taxon>Pseudomonadati</taxon>
        <taxon>Pseudomonadota</taxon>
        <taxon>Betaproteobacteria</taxon>
        <taxon>Burkholderiales</taxon>
        <taxon>Comamonadaceae</taxon>
        <taxon>Ottowia</taxon>
    </lineage>
</organism>
<evidence type="ECO:0000256" key="1">
    <source>
        <dbReference type="SAM" id="SignalP"/>
    </source>
</evidence>